<evidence type="ECO:0000259" key="7">
    <source>
        <dbReference type="PROSITE" id="PS50023"/>
    </source>
</evidence>
<dbReference type="InterPro" id="IPR001781">
    <property type="entry name" value="Znf_LIM"/>
</dbReference>
<feature type="region of interest" description="Disordered" evidence="6">
    <location>
        <begin position="85"/>
        <end position="104"/>
    </location>
</feature>
<feature type="domain" description="LIM zinc-binding" evidence="7">
    <location>
        <begin position="10"/>
        <end position="72"/>
    </location>
</feature>
<name>A0AA39FJE9_9HYME</name>
<dbReference type="InterPro" id="IPR050945">
    <property type="entry name" value="LMO_RBTN_TF"/>
</dbReference>
<keyword evidence="2" id="KW-0677">Repeat</keyword>
<gene>
    <name evidence="8" type="ORF">PV328_008470</name>
</gene>
<evidence type="ECO:0000313" key="8">
    <source>
        <dbReference type="EMBL" id="KAK0170643.1"/>
    </source>
</evidence>
<keyword evidence="4 5" id="KW-0440">LIM domain</keyword>
<evidence type="ECO:0000313" key="9">
    <source>
        <dbReference type="Proteomes" id="UP001168990"/>
    </source>
</evidence>
<dbReference type="GO" id="GO:0046872">
    <property type="term" value="F:metal ion binding"/>
    <property type="evidence" value="ECO:0007669"/>
    <property type="project" value="UniProtKB-KW"/>
</dbReference>
<reference evidence="8" key="1">
    <citation type="journal article" date="2023" name="bioRxiv">
        <title>Scaffold-level genome assemblies of two parasitoid biocontrol wasps reveal the parthenogenesis mechanism and an associated novel virus.</title>
        <authorList>
            <person name="Inwood S."/>
            <person name="Skelly J."/>
            <person name="Guhlin J."/>
            <person name="Harrop T."/>
            <person name="Goldson S."/>
            <person name="Dearden P."/>
        </authorList>
    </citation>
    <scope>NUCLEOTIDE SEQUENCE</scope>
    <source>
        <strain evidence="8">Irish</strain>
        <tissue evidence="8">Whole body</tissue>
    </source>
</reference>
<dbReference type="Proteomes" id="UP001168990">
    <property type="component" value="Unassembled WGS sequence"/>
</dbReference>
<dbReference type="PANTHER" id="PTHR45787:SF13">
    <property type="entry name" value="LD11652P"/>
    <property type="match status" value="1"/>
</dbReference>
<proteinExistence type="predicted"/>
<keyword evidence="3 5" id="KW-0862">Zinc</keyword>
<dbReference type="SMART" id="SM00132">
    <property type="entry name" value="LIM"/>
    <property type="match status" value="1"/>
</dbReference>
<evidence type="ECO:0000256" key="2">
    <source>
        <dbReference type="ARBA" id="ARBA00022737"/>
    </source>
</evidence>
<dbReference type="PANTHER" id="PTHR45787">
    <property type="entry name" value="LD11652P"/>
    <property type="match status" value="1"/>
</dbReference>
<evidence type="ECO:0000256" key="5">
    <source>
        <dbReference type="PROSITE-ProRule" id="PRU00125"/>
    </source>
</evidence>
<sequence>MAGRLYGNGGACSGCGQAIPANEFVTRAGGAVFHTKCFSCSKCGTVLNTGDRYCLLSGSPVCESDWHKMVKSSSVAAAAVGNVTGNSGAPVRKAKVGRPRRSRE</sequence>
<dbReference type="Gene3D" id="2.10.110.10">
    <property type="entry name" value="Cysteine Rich Protein"/>
    <property type="match status" value="1"/>
</dbReference>
<reference evidence="8" key="2">
    <citation type="submission" date="2023-03" db="EMBL/GenBank/DDBJ databases">
        <authorList>
            <person name="Inwood S.N."/>
            <person name="Skelly J.G."/>
            <person name="Guhlin J."/>
            <person name="Harrop T.W.R."/>
            <person name="Goldson S.G."/>
            <person name="Dearden P.K."/>
        </authorList>
    </citation>
    <scope>NUCLEOTIDE SEQUENCE</scope>
    <source>
        <strain evidence="8">Irish</strain>
        <tissue evidence="8">Whole body</tissue>
    </source>
</reference>
<protein>
    <recommendedName>
        <fullName evidence="7">LIM zinc-binding domain-containing protein</fullName>
    </recommendedName>
</protein>
<comment type="caution">
    <text evidence="8">The sequence shown here is derived from an EMBL/GenBank/DDBJ whole genome shotgun (WGS) entry which is preliminary data.</text>
</comment>
<dbReference type="SUPFAM" id="SSF57716">
    <property type="entry name" value="Glucocorticoid receptor-like (DNA-binding domain)"/>
    <property type="match status" value="1"/>
</dbReference>
<dbReference type="Pfam" id="PF00412">
    <property type="entry name" value="LIM"/>
    <property type="match status" value="1"/>
</dbReference>
<keyword evidence="9" id="KW-1185">Reference proteome</keyword>
<evidence type="ECO:0000256" key="4">
    <source>
        <dbReference type="ARBA" id="ARBA00023038"/>
    </source>
</evidence>
<dbReference type="EMBL" id="JAQQBS010000003">
    <property type="protein sequence ID" value="KAK0170643.1"/>
    <property type="molecule type" value="Genomic_DNA"/>
</dbReference>
<dbReference type="AlphaFoldDB" id="A0AA39FJE9"/>
<dbReference type="PROSITE" id="PS00478">
    <property type="entry name" value="LIM_DOMAIN_1"/>
    <property type="match status" value="1"/>
</dbReference>
<dbReference type="PROSITE" id="PS50023">
    <property type="entry name" value="LIM_DOMAIN_2"/>
    <property type="match status" value="1"/>
</dbReference>
<keyword evidence="1 5" id="KW-0479">Metal-binding</keyword>
<accession>A0AA39FJE9</accession>
<evidence type="ECO:0000256" key="1">
    <source>
        <dbReference type="ARBA" id="ARBA00022723"/>
    </source>
</evidence>
<evidence type="ECO:0000256" key="6">
    <source>
        <dbReference type="SAM" id="MobiDB-lite"/>
    </source>
</evidence>
<organism evidence="8 9">
    <name type="scientific">Microctonus aethiopoides</name>
    <dbReference type="NCBI Taxonomy" id="144406"/>
    <lineage>
        <taxon>Eukaryota</taxon>
        <taxon>Metazoa</taxon>
        <taxon>Ecdysozoa</taxon>
        <taxon>Arthropoda</taxon>
        <taxon>Hexapoda</taxon>
        <taxon>Insecta</taxon>
        <taxon>Pterygota</taxon>
        <taxon>Neoptera</taxon>
        <taxon>Endopterygota</taxon>
        <taxon>Hymenoptera</taxon>
        <taxon>Apocrita</taxon>
        <taxon>Ichneumonoidea</taxon>
        <taxon>Braconidae</taxon>
        <taxon>Euphorinae</taxon>
        <taxon>Microctonus</taxon>
    </lineage>
</organism>
<evidence type="ECO:0000256" key="3">
    <source>
        <dbReference type="ARBA" id="ARBA00022833"/>
    </source>
</evidence>
<feature type="compositionally biased region" description="Basic residues" evidence="6">
    <location>
        <begin position="92"/>
        <end position="104"/>
    </location>
</feature>